<reference evidence="6 7" key="1">
    <citation type="submission" date="2016-11" db="EMBL/GenBank/DDBJ databases">
        <title>Complete genome sequence of Sulfitobacter sp. AM1-D1, a toxic bacteria associated with marine dinoflagellate Alexandrium minutum in East China Sea.</title>
        <authorList>
            <person name="Yang Q."/>
            <person name="Zhang X."/>
            <person name="Tian X."/>
        </authorList>
    </citation>
    <scope>NUCLEOTIDE SEQUENCE [LARGE SCALE GENOMIC DNA]</scope>
    <source>
        <strain evidence="6 7">AM1-D1</strain>
    </source>
</reference>
<evidence type="ECO:0000259" key="5">
    <source>
        <dbReference type="Pfam" id="PF13458"/>
    </source>
</evidence>
<dbReference type="SUPFAM" id="SSF53822">
    <property type="entry name" value="Periplasmic binding protein-like I"/>
    <property type="match status" value="1"/>
</dbReference>
<keyword evidence="4" id="KW-0029">Amino-acid transport</keyword>
<dbReference type="InterPro" id="IPR000709">
    <property type="entry name" value="Leu_Ile_Val-bd"/>
</dbReference>
<dbReference type="PRINTS" id="PR00337">
    <property type="entry name" value="LEUILEVALBP"/>
</dbReference>
<dbReference type="InterPro" id="IPR028082">
    <property type="entry name" value="Peripla_BP_I"/>
</dbReference>
<evidence type="ECO:0000313" key="7">
    <source>
        <dbReference type="Proteomes" id="UP000181897"/>
    </source>
</evidence>
<keyword evidence="2" id="KW-0813">Transport</keyword>
<accession>A0A1J0WHZ7</accession>
<feature type="domain" description="Leucine-binding protein" evidence="5">
    <location>
        <begin position="34"/>
        <end position="381"/>
    </location>
</feature>
<keyword evidence="7" id="KW-1185">Reference proteome</keyword>
<evidence type="ECO:0000256" key="2">
    <source>
        <dbReference type="ARBA" id="ARBA00022448"/>
    </source>
</evidence>
<dbReference type="InterPro" id="IPR006311">
    <property type="entry name" value="TAT_signal"/>
</dbReference>
<dbReference type="Proteomes" id="UP000181897">
    <property type="component" value="Chromosome"/>
</dbReference>
<dbReference type="InterPro" id="IPR028081">
    <property type="entry name" value="Leu-bd"/>
</dbReference>
<dbReference type="KEGG" id="suam:BOO69_11360"/>
<dbReference type="PANTHER" id="PTHR30483">
    <property type="entry name" value="LEUCINE-SPECIFIC-BINDING PROTEIN"/>
    <property type="match status" value="1"/>
</dbReference>
<dbReference type="EMBL" id="CP018076">
    <property type="protein sequence ID" value="APE43938.1"/>
    <property type="molecule type" value="Genomic_DNA"/>
</dbReference>
<evidence type="ECO:0000256" key="3">
    <source>
        <dbReference type="ARBA" id="ARBA00022729"/>
    </source>
</evidence>
<gene>
    <name evidence="6" type="ORF">BOO69_11360</name>
</gene>
<dbReference type="Gene3D" id="3.40.50.2300">
    <property type="match status" value="2"/>
</dbReference>
<evidence type="ECO:0000256" key="4">
    <source>
        <dbReference type="ARBA" id="ARBA00022970"/>
    </source>
</evidence>
<dbReference type="STRING" id="1917485.BOO69_11360"/>
<dbReference type="InterPro" id="IPR051010">
    <property type="entry name" value="BCAA_transport"/>
</dbReference>
<name>A0A1J0WHZ7_9RHOB</name>
<keyword evidence="3" id="KW-0732">Signal</keyword>
<evidence type="ECO:0000313" key="6">
    <source>
        <dbReference type="EMBL" id="APE43938.1"/>
    </source>
</evidence>
<dbReference type="CDD" id="cd06330">
    <property type="entry name" value="PBP1_As_SBP-like"/>
    <property type="match status" value="1"/>
</dbReference>
<dbReference type="OrthoDB" id="9794229at2"/>
<evidence type="ECO:0000256" key="1">
    <source>
        <dbReference type="ARBA" id="ARBA00010062"/>
    </source>
</evidence>
<protein>
    <submittedName>
        <fullName evidence="6">Branched-chain amino acid ABC transporter substrate-binding protein</fullName>
    </submittedName>
</protein>
<proteinExistence type="inferred from homology"/>
<sequence>MTQLKRRTVIGGLGATALTAPFLGRAAWAQSGDPIRIGVVTALSGPQEFIGSFVLNGCKIAVDQINAQGGVMGRELVLETRDSRANPADATAAARELIGLGAHLQIGTISSAVALAMGPLMEQEGGVVITCGAGSEKINHENYNRHVFRPGDGPYMRMRAQAQLMAERQPEVTSWTGIVPDHEYGRTTWAVFVDGLLEFYPQFAGVEPEIIDPIIVPYGAGDYRSFITQAARTPAKGIYNSTYGGDSVTLFQQAKPYRLFEDRILMDSANEFIVAGALGAQTPPHWTGIHWYHETNKGNEMSDQLYADYVELTGDTTPMGWLAEAHSGIYAYAKAIEKAGSADTEAVISGLKGLTWQTVTGERTMRAEDNQAIKDVELIYIEPKPDTEKGYAVTDYVKVDGNTVIEPASPGEAVQLRTAN</sequence>
<dbReference type="PANTHER" id="PTHR30483:SF6">
    <property type="entry name" value="PERIPLASMIC BINDING PROTEIN OF ABC TRANSPORTER FOR NATURAL AMINO ACIDS"/>
    <property type="match status" value="1"/>
</dbReference>
<comment type="similarity">
    <text evidence="1">Belongs to the leucine-binding protein family.</text>
</comment>
<dbReference type="AlphaFoldDB" id="A0A1J0WHZ7"/>
<dbReference type="GO" id="GO:0006865">
    <property type="term" value="P:amino acid transport"/>
    <property type="evidence" value="ECO:0007669"/>
    <property type="project" value="UniProtKB-KW"/>
</dbReference>
<organism evidence="6 7">
    <name type="scientific">Sulfitobacter alexandrii</name>
    <dbReference type="NCBI Taxonomy" id="1917485"/>
    <lineage>
        <taxon>Bacteria</taxon>
        <taxon>Pseudomonadati</taxon>
        <taxon>Pseudomonadota</taxon>
        <taxon>Alphaproteobacteria</taxon>
        <taxon>Rhodobacterales</taxon>
        <taxon>Roseobacteraceae</taxon>
        <taxon>Sulfitobacter</taxon>
    </lineage>
</organism>
<dbReference type="Pfam" id="PF13458">
    <property type="entry name" value="Peripla_BP_6"/>
    <property type="match status" value="1"/>
</dbReference>
<dbReference type="RefSeq" id="WP_071972276.1">
    <property type="nucleotide sequence ID" value="NZ_CP018076.1"/>
</dbReference>
<dbReference type="PROSITE" id="PS51318">
    <property type="entry name" value="TAT"/>
    <property type="match status" value="1"/>
</dbReference>